<dbReference type="SUPFAM" id="SSF49503">
    <property type="entry name" value="Cupredoxins"/>
    <property type="match status" value="1"/>
</dbReference>
<dbReference type="RefSeq" id="WP_056960292.1">
    <property type="nucleotide sequence ID" value="NZ_AYYN01000174.1"/>
</dbReference>
<dbReference type="AlphaFoldDB" id="A0A0R2AVR5"/>
<organism evidence="2 3">
    <name type="scientific">Ligilactobacillus murinus DSM 20452 = NBRC 14221</name>
    <dbReference type="NCBI Taxonomy" id="1423772"/>
    <lineage>
        <taxon>Bacteria</taxon>
        <taxon>Bacillati</taxon>
        <taxon>Bacillota</taxon>
        <taxon>Bacilli</taxon>
        <taxon>Lactobacillales</taxon>
        <taxon>Lactobacillaceae</taxon>
        <taxon>Ligilactobacillus</taxon>
    </lineage>
</organism>
<gene>
    <name evidence="2" type="ORF">FC48_GL001684</name>
</gene>
<dbReference type="Pfam" id="PF13473">
    <property type="entry name" value="Cupredoxin_1"/>
    <property type="match status" value="1"/>
</dbReference>
<feature type="domain" description="EfeO-type cupredoxin-like" evidence="1">
    <location>
        <begin position="14"/>
        <end position="123"/>
    </location>
</feature>
<evidence type="ECO:0000313" key="2">
    <source>
        <dbReference type="EMBL" id="KRM70514.1"/>
    </source>
</evidence>
<evidence type="ECO:0000259" key="1">
    <source>
        <dbReference type="Pfam" id="PF13473"/>
    </source>
</evidence>
<sequence length="124" mass="13911">MAQALTLVVAVALIGFISWWFFGKHEQKEVSATMKDKNLQKVKVVVDGGYTPNTVVLKKDVPAEIIFERKDPSACLEKVVFEDFGINETLPKDQDHVIKIDTHKAGEFNYACGMNMFHGKVVVK</sequence>
<evidence type="ECO:0000313" key="3">
    <source>
        <dbReference type="Proteomes" id="UP000051612"/>
    </source>
</evidence>
<accession>A0A0R2AVR5</accession>
<dbReference type="InterPro" id="IPR008972">
    <property type="entry name" value="Cupredoxin"/>
</dbReference>
<reference evidence="2 3" key="1">
    <citation type="journal article" date="2015" name="Genome Announc.">
        <title>Expanding the biotechnology potential of lactobacilli through comparative genomics of 213 strains and associated genera.</title>
        <authorList>
            <person name="Sun Z."/>
            <person name="Harris H.M."/>
            <person name="McCann A."/>
            <person name="Guo C."/>
            <person name="Argimon S."/>
            <person name="Zhang W."/>
            <person name="Yang X."/>
            <person name="Jeffery I.B."/>
            <person name="Cooney J.C."/>
            <person name="Kagawa T.F."/>
            <person name="Liu W."/>
            <person name="Song Y."/>
            <person name="Salvetti E."/>
            <person name="Wrobel A."/>
            <person name="Rasinkangas P."/>
            <person name="Parkhill J."/>
            <person name="Rea M.C."/>
            <person name="O'Sullivan O."/>
            <person name="Ritari J."/>
            <person name="Douillard F.P."/>
            <person name="Paul Ross R."/>
            <person name="Yang R."/>
            <person name="Briner A.E."/>
            <person name="Felis G.E."/>
            <person name="de Vos W.M."/>
            <person name="Barrangou R."/>
            <person name="Klaenhammer T.R."/>
            <person name="Caufield P.W."/>
            <person name="Cui Y."/>
            <person name="Zhang H."/>
            <person name="O'Toole P.W."/>
        </authorList>
    </citation>
    <scope>NUCLEOTIDE SEQUENCE [LARGE SCALE GENOMIC DNA]</scope>
    <source>
        <strain evidence="2 3">DSM 20452</strain>
    </source>
</reference>
<name>A0A0R2AVR5_9LACO</name>
<dbReference type="InterPro" id="IPR028096">
    <property type="entry name" value="EfeO_Cupredoxin"/>
</dbReference>
<comment type="caution">
    <text evidence="2">The sequence shown here is derived from an EMBL/GenBank/DDBJ whole genome shotgun (WGS) entry which is preliminary data.</text>
</comment>
<dbReference type="EMBL" id="AYYN01000174">
    <property type="protein sequence ID" value="KRM70514.1"/>
    <property type="molecule type" value="Genomic_DNA"/>
</dbReference>
<dbReference type="PATRIC" id="fig|1423772.3.peg.1792"/>
<protein>
    <recommendedName>
        <fullName evidence="1">EfeO-type cupredoxin-like domain-containing protein</fullName>
    </recommendedName>
</protein>
<dbReference type="Proteomes" id="UP000051612">
    <property type="component" value="Unassembled WGS sequence"/>
</dbReference>
<dbReference type="Gene3D" id="2.60.40.420">
    <property type="entry name" value="Cupredoxins - blue copper proteins"/>
    <property type="match status" value="1"/>
</dbReference>
<proteinExistence type="predicted"/>